<keyword evidence="3" id="KW-1185">Reference proteome</keyword>
<dbReference type="SUPFAM" id="SSF63825">
    <property type="entry name" value="YWTD domain"/>
    <property type="match status" value="1"/>
</dbReference>
<keyword evidence="1" id="KW-0732">Signal</keyword>
<protein>
    <recommendedName>
        <fullName evidence="4">6-bladed beta-propeller</fullName>
    </recommendedName>
</protein>
<name>A0ABN6KBP2_9LEPT</name>
<dbReference type="EMBL" id="AP025028">
    <property type="protein sequence ID" value="BDA77106.1"/>
    <property type="molecule type" value="Genomic_DNA"/>
</dbReference>
<feature type="chain" id="PRO_5047317317" description="6-bladed beta-propeller" evidence="1">
    <location>
        <begin position="21"/>
        <end position="470"/>
    </location>
</feature>
<organism evidence="2 3">
    <name type="scientific">Leptospira kobayashii</name>
    <dbReference type="NCBI Taxonomy" id="1917830"/>
    <lineage>
        <taxon>Bacteria</taxon>
        <taxon>Pseudomonadati</taxon>
        <taxon>Spirochaetota</taxon>
        <taxon>Spirochaetia</taxon>
        <taxon>Leptospirales</taxon>
        <taxon>Leptospiraceae</taxon>
        <taxon>Leptospira</taxon>
    </lineage>
</organism>
<accession>A0ABN6KBP2</accession>
<proteinExistence type="predicted"/>
<dbReference type="Proteomes" id="UP000245263">
    <property type="component" value="Chromosome 1"/>
</dbReference>
<dbReference type="InterPro" id="IPR011042">
    <property type="entry name" value="6-blade_b-propeller_TolB-like"/>
</dbReference>
<evidence type="ECO:0000256" key="1">
    <source>
        <dbReference type="SAM" id="SignalP"/>
    </source>
</evidence>
<reference evidence="2 3" key="1">
    <citation type="submission" date="2021-08" db="EMBL/GenBank/DDBJ databases">
        <title>Complete genome sequence of Leptospira kobayashii strain E30.</title>
        <authorList>
            <person name="Nakao R."/>
            <person name="Nakamura S."/>
            <person name="Masuzawa T."/>
            <person name="Koizumi N."/>
        </authorList>
    </citation>
    <scope>NUCLEOTIDE SEQUENCE [LARGE SCALE GENOMIC DNA]</scope>
    <source>
        <strain evidence="2 3">E30</strain>
    </source>
</reference>
<feature type="signal peptide" evidence="1">
    <location>
        <begin position="1"/>
        <end position="20"/>
    </location>
</feature>
<evidence type="ECO:0000313" key="2">
    <source>
        <dbReference type="EMBL" id="BDA77106.1"/>
    </source>
</evidence>
<sequence length="470" mass="53735">MKKIKCFILICILFASIANVNSQESKEYKLTDKAYGVAWDGVNFWFIDTNRRALVKINEIGEQEIFNLGLANLRGISFDSREGKILVVAPKQILKIDPNSGGITDKVAVPVQNIAGVASVGNFYYILDLDNAKVQIFDQVSGILVGGFFTDRNRPRDICFGRDSLWISDSSDNTIYRYDAKSGKITGSIKTNMKSIRGVLLSGSKLWVVDRESHEIKNIPFLETERFIASGEEEYSLEVTLKFKIDTVSLSKAQIAVVHPPSNEQQRIRSVKFTDSSFTPTFIQRNRVHIKKLSIEDSAGEQVLKYKFTSRNQLIKYFVTDDYLDKDVTYPFDIANYYEKGKENSQLFARDYLELIYNARQQASTFQDFKSRMIESGIPVLPYRMIRFEKGKAKSVQDSLSVFLLGFGWLPIGDLTPNGAQDKRYFEKKETDLILYQSLNYKQSVSPVYFRKDANSEWENLPAEITYKIK</sequence>
<evidence type="ECO:0008006" key="4">
    <source>
        <dbReference type="Google" id="ProtNLM"/>
    </source>
</evidence>
<dbReference type="Gene3D" id="2.120.10.30">
    <property type="entry name" value="TolB, C-terminal domain"/>
    <property type="match status" value="1"/>
</dbReference>
<evidence type="ECO:0000313" key="3">
    <source>
        <dbReference type="Proteomes" id="UP000245263"/>
    </source>
</evidence>
<gene>
    <name evidence="2" type="ORF">LPTSP3_g00360</name>
</gene>